<comment type="caution">
    <text evidence="1">The sequence shown here is derived from an EMBL/GenBank/DDBJ whole genome shotgun (WGS) entry which is preliminary data.</text>
</comment>
<reference evidence="1 2" key="1">
    <citation type="submission" date="2011-08" db="EMBL/GenBank/DDBJ databases">
        <authorList>
            <person name="Liu Z.J."/>
            <person name="Shi F.L."/>
            <person name="Lu J.Q."/>
            <person name="Li M."/>
            <person name="Wang Z.L."/>
        </authorList>
    </citation>
    <scope>NUCLEOTIDE SEQUENCE [LARGE SCALE GENOMIC DNA]</scope>
    <source>
        <strain evidence="1 2">USNM 41457</strain>
    </source>
</reference>
<evidence type="ECO:0000313" key="2">
    <source>
        <dbReference type="Proteomes" id="UP000003163"/>
    </source>
</evidence>
<protein>
    <submittedName>
        <fullName evidence="1">Uncharacterized protein</fullName>
    </submittedName>
</protein>
<dbReference type="HOGENOM" id="CLU_590558_0_0_1"/>
<dbReference type="InParanoid" id="J9A0C2"/>
<name>J9A0C2_EDHAE</name>
<dbReference type="VEuPathDB" id="MicrosporidiaDB:EDEG_00589"/>
<keyword evidence="2" id="KW-1185">Reference proteome</keyword>
<evidence type="ECO:0000313" key="1">
    <source>
        <dbReference type="EMBL" id="EJW05363.1"/>
    </source>
</evidence>
<proteinExistence type="predicted"/>
<reference evidence="2" key="2">
    <citation type="submission" date="2015-07" db="EMBL/GenBank/DDBJ databases">
        <title>Contrasting host-pathogen interactions and genome evolution in two generalist and specialist microsporidian pathogens of mosquitoes.</title>
        <authorList>
            <consortium name="The Broad Institute Genomics Platform"/>
            <consortium name="The Broad Institute Genome Sequencing Center for Infectious Disease"/>
            <person name="Cuomo C.A."/>
            <person name="Sanscrainte N.D."/>
            <person name="Goldberg J.M."/>
            <person name="Heiman D."/>
            <person name="Young S."/>
            <person name="Zeng Q."/>
            <person name="Becnel J.J."/>
            <person name="Birren B.W."/>
        </authorList>
    </citation>
    <scope>NUCLEOTIDE SEQUENCE [LARGE SCALE GENOMIC DNA]</scope>
    <source>
        <strain evidence="2">USNM 41457</strain>
    </source>
</reference>
<organism evidence="1 2">
    <name type="scientific">Edhazardia aedis (strain USNM 41457)</name>
    <name type="common">Microsporidian parasite</name>
    <dbReference type="NCBI Taxonomy" id="1003232"/>
    <lineage>
        <taxon>Eukaryota</taxon>
        <taxon>Fungi</taxon>
        <taxon>Fungi incertae sedis</taxon>
        <taxon>Microsporidia</taxon>
        <taxon>Edhazardia</taxon>
    </lineage>
</organism>
<dbReference type="EMBL" id="AFBI03000007">
    <property type="protein sequence ID" value="EJW05363.1"/>
    <property type="molecule type" value="Genomic_DNA"/>
</dbReference>
<dbReference type="AlphaFoldDB" id="J9A0C2"/>
<accession>J9A0C2</accession>
<dbReference type="Proteomes" id="UP000003163">
    <property type="component" value="Unassembled WGS sequence"/>
</dbReference>
<gene>
    <name evidence="1" type="ORF">EDEG_00589</name>
</gene>
<sequence length="463" mass="53263">MIFNILPFIDFLSAGIYHKQETWDVPKNSYNDYLNNFQGNYKKLVQADPRIIQISKSNRNISSENLNLSDAIRKNLEHTLYQNNIETDNRITEKILKKNKETANDCGFNCIPISSEPLFSTNNTDILPYFNNNNELIVSLDNEGNEVSLGKKNNKNPNLNDIDDFLNLINSRYNIQNTPSDNSLITSENNLLDKLDNFENKLDQITIPSKPSHKPCTITMKPVENMHTRNFESLTVTSDFFDTQKNILIKKLEDLITTYYKNCGSSMAIGLYDVKNVIPNVNVINESTTPSTISTDSQQKNIYFRKILSLTENEFSVCIDFFKEYCIAKMKLELGKQYIGIVKIDKLLKTLKFNKMEVINSESICFLIESIFKMSAAYSNMIYSFTIRKIDDFIVNQNEDNIDVDEKDTKILKAMLLARDQFKKDEDISYSNNIKGVKNALNIINENILNSYVARLLLTISEL</sequence>